<proteinExistence type="predicted"/>
<comment type="caution">
    <text evidence="1">The sequence shown here is derived from an EMBL/GenBank/DDBJ whole genome shotgun (WGS) entry which is preliminary data.</text>
</comment>
<dbReference type="Proteomes" id="UP000828390">
    <property type="component" value="Unassembled WGS sequence"/>
</dbReference>
<protein>
    <submittedName>
        <fullName evidence="1">Uncharacterized protein</fullName>
    </submittedName>
</protein>
<organism evidence="1 2">
    <name type="scientific">Dreissena polymorpha</name>
    <name type="common">Zebra mussel</name>
    <name type="synonym">Mytilus polymorpha</name>
    <dbReference type="NCBI Taxonomy" id="45954"/>
    <lineage>
        <taxon>Eukaryota</taxon>
        <taxon>Metazoa</taxon>
        <taxon>Spiralia</taxon>
        <taxon>Lophotrochozoa</taxon>
        <taxon>Mollusca</taxon>
        <taxon>Bivalvia</taxon>
        <taxon>Autobranchia</taxon>
        <taxon>Heteroconchia</taxon>
        <taxon>Euheterodonta</taxon>
        <taxon>Imparidentia</taxon>
        <taxon>Neoheterodontei</taxon>
        <taxon>Myida</taxon>
        <taxon>Dreissenoidea</taxon>
        <taxon>Dreissenidae</taxon>
        <taxon>Dreissena</taxon>
    </lineage>
</organism>
<sequence length="138" mass="15744">MKTVADTMTAAFPTEILPCQPQWRWVEGEGKEEECLNVISSLRSASLVFYLGTTCNRTTKCSDLGRYPWGHMLPVYSLSRHKIYVNDMCAICNGATDGKHWHLGVVIEEILHSAIDSLLAYMQPELLNNVYFRFMHDD</sequence>
<name>A0A9D4GHQ4_DREPO</name>
<evidence type="ECO:0000313" key="2">
    <source>
        <dbReference type="Proteomes" id="UP000828390"/>
    </source>
</evidence>
<evidence type="ECO:0000313" key="1">
    <source>
        <dbReference type="EMBL" id="KAH3817077.1"/>
    </source>
</evidence>
<reference evidence="1" key="1">
    <citation type="journal article" date="2019" name="bioRxiv">
        <title>The Genome of the Zebra Mussel, Dreissena polymorpha: A Resource for Invasive Species Research.</title>
        <authorList>
            <person name="McCartney M.A."/>
            <person name="Auch B."/>
            <person name="Kono T."/>
            <person name="Mallez S."/>
            <person name="Zhang Y."/>
            <person name="Obille A."/>
            <person name="Becker A."/>
            <person name="Abrahante J.E."/>
            <person name="Garbe J."/>
            <person name="Badalamenti J.P."/>
            <person name="Herman A."/>
            <person name="Mangelson H."/>
            <person name="Liachko I."/>
            <person name="Sullivan S."/>
            <person name="Sone E.D."/>
            <person name="Koren S."/>
            <person name="Silverstein K.A.T."/>
            <person name="Beckman K.B."/>
            <person name="Gohl D.M."/>
        </authorList>
    </citation>
    <scope>NUCLEOTIDE SEQUENCE</scope>
    <source>
        <strain evidence="1">Duluth1</strain>
        <tissue evidence="1">Whole animal</tissue>
    </source>
</reference>
<keyword evidence="2" id="KW-1185">Reference proteome</keyword>
<accession>A0A9D4GHQ4</accession>
<gene>
    <name evidence="1" type="ORF">DPMN_118606</name>
</gene>
<dbReference type="AlphaFoldDB" id="A0A9D4GHQ4"/>
<dbReference type="EMBL" id="JAIWYP010000005">
    <property type="protein sequence ID" value="KAH3817077.1"/>
    <property type="molecule type" value="Genomic_DNA"/>
</dbReference>
<reference evidence="1" key="2">
    <citation type="submission" date="2020-11" db="EMBL/GenBank/DDBJ databases">
        <authorList>
            <person name="McCartney M.A."/>
            <person name="Auch B."/>
            <person name="Kono T."/>
            <person name="Mallez S."/>
            <person name="Becker A."/>
            <person name="Gohl D.M."/>
            <person name="Silverstein K.A.T."/>
            <person name="Koren S."/>
            <person name="Bechman K.B."/>
            <person name="Herman A."/>
            <person name="Abrahante J.E."/>
            <person name="Garbe J."/>
        </authorList>
    </citation>
    <scope>NUCLEOTIDE SEQUENCE</scope>
    <source>
        <strain evidence="1">Duluth1</strain>
        <tissue evidence="1">Whole animal</tissue>
    </source>
</reference>